<dbReference type="Pfam" id="PF07479">
    <property type="entry name" value="NAD_Gly3P_dh_C"/>
    <property type="match status" value="1"/>
</dbReference>
<dbReference type="GO" id="GO:0046168">
    <property type="term" value="P:glycerol-3-phosphate catabolic process"/>
    <property type="evidence" value="ECO:0007669"/>
    <property type="project" value="InterPro"/>
</dbReference>
<evidence type="ECO:0000256" key="15">
    <source>
        <dbReference type="RuleBase" id="RU000437"/>
    </source>
</evidence>
<feature type="binding site" evidence="11">
    <location>
        <position position="282"/>
    </location>
    <ligand>
        <name>NADPH</name>
        <dbReference type="ChEBI" id="CHEBI:57783"/>
    </ligand>
</feature>
<reference evidence="18 19" key="1">
    <citation type="submission" date="2020-08" db="EMBL/GenBank/DDBJ databases">
        <title>Genomic Encyclopedia of Type Strains, Phase IV (KMG-IV): sequencing the most valuable type-strain genomes for metagenomic binning, comparative biology and taxonomic classification.</title>
        <authorList>
            <person name="Goeker M."/>
        </authorList>
    </citation>
    <scope>NUCLEOTIDE SEQUENCE [LARGE SCALE GENOMIC DNA]</scope>
    <source>
        <strain evidence="18 19">DSM 19163</strain>
    </source>
</reference>
<evidence type="ECO:0000256" key="6">
    <source>
        <dbReference type="ARBA" id="ARBA00023098"/>
    </source>
</evidence>
<feature type="binding site" evidence="11">
    <location>
        <position position="247"/>
    </location>
    <ligand>
        <name>sn-glycerol 3-phosphate</name>
        <dbReference type="ChEBI" id="CHEBI:57597"/>
    </ligand>
</feature>
<evidence type="ECO:0000256" key="3">
    <source>
        <dbReference type="ARBA" id="ARBA00022857"/>
    </source>
</evidence>
<dbReference type="GO" id="GO:0005829">
    <property type="term" value="C:cytosol"/>
    <property type="evidence" value="ECO:0007669"/>
    <property type="project" value="TreeGrafter"/>
</dbReference>
<feature type="binding site" evidence="11">
    <location>
        <position position="143"/>
    </location>
    <ligand>
        <name>NADPH</name>
        <dbReference type="ChEBI" id="CHEBI:57783"/>
    </ligand>
</feature>
<feature type="binding site" evidence="11">
    <location>
        <position position="108"/>
    </location>
    <ligand>
        <name>sn-glycerol 3-phosphate</name>
        <dbReference type="ChEBI" id="CHEBI:57597"/>
    </ligand>
</feature>
<dbReference type="NCBIfam" id="NF000942">
    <property type="entry name" value="PRK00094.1-4"/>
    <property type="match status" value="1"/>
</dbReference>
<accession>A0A9Q2CZX1</accession>
<feature type="binding site" evidence="11">
    <location>
        <position position="48"/>
    </location>
    <ligand>
        <name>NADPH</name>
        <dbReference type="ChEBI" id="CHEBI:57783"/>
    </ligand>
</feature>
<feature type="active site" description="Proton acceptor" evidence="11 12">
    <location>
        <position position="194"/>
    </location>
</feature>
<comment type="similarity">
    <text evidence="1 11 15">Belongs to the NAD-dependent glycerol-3-phosphate dehydrogenase family.</text>
</comment>
<comment type="subcellular location">
    <subcellularLocation>
        <location evidence="11">Cytoplasm</location>
    </subcellularLocation>
</comment>
<dbReference type="AlphaFoldDB" id="A0A9Q2CZX1"/>
<evidence type="ECO:0000256" key="1">
    <source>
        <dbReference type="ARBA" id="ARBA00011009"/>
    </source>
</evidence>
<feature type="binding site" evidence="14">
    <location>
        <position position="143"/>
    </location>
    <ligand>
        <name>NAD(+)</name>
        <dbReference type="ChEBI" id="CHEBI:57540"/>
    </ligand>
</feature>
<evidence type="ECO:0000256" key="2">
    <source>
        <dbReference type="ARBA" id="ARBA00022516"/>
    </source>
</evidence>
<dbReference type="InterPro" id="IPR006168">
    <property type="entry name" value="G3P_DH_NAD-dep"/>
</dbReference>
<feature type="binding site" evidence="11">
    <location>
        <position position="257"/>
    </location>
    <ligand>
        <name>sn-glycerol 3-phosphate</name>
        <dbReference type="ChEBI" id="CHEBI:57597"/>
    </ligand>
</feature>
<organism evidence="18 19">
    <name type="scientific">Nosocomiicoccus ampullae</name>
    <dbReference type="NCBI Taxonomy" id="489910"/>
    <lineage>
        <taxon>Bacteria</taxon>
        <taxon>Bacillati</taxon>
        <taxon>Bacillota</taxon>
        <taxon>Bacilli</taxon>
        <taxon>Bacillales</taxon>
        <taxon>Staphylococcaceae</taxon>
        <taxon>Nosocomiicoccus</taxon>
    </lineage>
</organism>
<gene>
    <name evidence="11" type="primary">gpsA</name>
    <name evidence="18" type="ORF">HNQ45_001263</name>
</gene>
<feature type="binding site" evidence="11">
    <location>
        <position position="194"/>
    </location>
    <ligand>
        <name>sn-glycerol 3-phosphate</name>
        <dbReference type="ChEBI" id="CHEBI:57597"/>
    </ligand>
</feature>
<feature type="binding site" evidence="13">
    <location>
        <position position="108"/>
    </location>
    <ligand>
        <name>substrate</name>
    </ligand>
</feature>
<dbReference type="HAMAP" id="MF_00394">
    <property type="entry name" value="NAD_Glyc3P_dehydrog"/>
    <property type="match status" value="1"/>
</dbReference>
<keyword evidence="5 11" id="KW-0520">NAD</keyword>
<keyword evidence="11" id="KW-0547">Nucleotide-binding</keyword>
<proteinExistence type="inferred from homology"/>
<dbReference type="Gene3D" id="3.40.50.720">
    <property type="entry name" value="NAD(P)-binding Rossmann-like Domain"/>
    <property type="match status" value="1"/>
</dbReference>
<sequence>MNISMIGTGSFGTSLAMVLDSNHHNVLMYGRNNQTIDEINNNHSNKKYLKDIELTESIRATNDLKEAVTHGDLLVLAVPVKAMRSVSKEINKLLNNLDKKVLICHVAKGLELGSHKRVSEVIIEEIDEKNYTDIAILSGPSHAEEVSLKQPTTVSTASINKTGQKEIQDVFINKYFRVYENNDLIGVEVGGALKNIIALAIGVLDGLGFGDNTKSAVITRGLHEIARLGTKVGANPLTFMGLTGVGDLIVTAMSEHSRNFRCGRMLASGQSLDEIIENMGMVVEGVNTTKAAYELSQIHNVDMPITNVLYKYLFESISEKDALFSLMMRERKSETEELVDIMRNHLEMEK</sequence>
<comment type="pathway">
    <text evidence="11">Membrane lipid metabolism; glycerophospholipid metabolism.</text>
</comment>
<dbReference type="PRINTS" id="PR00077">
    <property type="entry name" value="GPDHDRGNASE"/>
</dbReference>
<dbReference type="InterPro" id="IPR008927">
    <property type="entry name" value="6-PGluconate_DH-like_C_sf"/>
</dbReference>
<keyword evidence="2 11" id="KW-0444">Lipid biosynthesis</keyword>
<keyword evidence="11" id="KW-0963">Cytoplasm</keyword>
<dbReference type="Pfam" id="PF01210">
    <property type="entry name" value="NAD_Gly3P_dh_N"/>
    <property type="match status" value="1"/>
</dbReference>
<dbReference type="GO" id="GO:0051287">
    <property type="term" value="F:NAD binding"/>
    <property type="evidence" value="ECO:0007669"/>
    <property type="project" value="InterPro"/>
</dbReference>
<dbReference type="GO" id="GO:0008654">
    <property type="term" value="P:phospholipid biosynthetic process"/>
    <property type="evidence" value="ECO:0007669"/>
    <property type="project" value="UniProtKB-KW"/>
</dbReference>
<keyword evidence="3 11" id="KW-0521">NADP</keyword>
<dbReference type="Proteomes" id="UP000579136">
    <property type="component" value="Unassembled WGS sequence"/>
</dbReference>
<evidence type="ECO:0000256" key="13">
    <source>
        <dbReference type="PIRSR" id="PIRSR000114-2"/>
    </source>
</evidence>
<dbReference type="FunFam" id="3.40.50.720:FF:000019">
    <property type="entry name" value="Glycerol-3-phosphate dehydrogenase [NAD(P)+]"/>
    <property type="match status" value="1"/>
</dbReference>
<feature type="binding site" evidence="13">
    <location>
        <begin position="258"/>
        <end position="259"/>
    </location>
    <ligand>
        <name>substrate</name>
    </ligand>
</feature>
<keyword evidence="8 11" id="KW-1208">Phospholipid metabolism</keyword>
<comment type="catalytic activity">
    <reaction evidence="9">
        <text>6-phospho-D-gluconate + NADP(+) = D-ribulose 5-phosphate + CO2 + NADPH</text>
        <dbReference type="Rhea" id="RHEA:10116"/>
        <dbReference type="ChEBI" id="CHEBI:16526"/>
        <dbReference type="ChEBI" id="CHEBI:57783"/>
        <dbReference type="ChEBI" id="CHEBI:58121"/>
        <dbReference type="ChEBI" id="CHEBI:58349"/>
        <dbReference type="ChEBI" id="CHEBI:58759"/>
        <dbReference type="EC" id="1.1.1.44"/>
    </reaction>
</comment>
<feature type="binding site" evidence="11">
    <location>
        <position position="284"/>
    </location>
    <ligand>
        <name>NADPH</name>
        <dbReference type="ChEBI" id="CHEBI:57783"/>
    </ligand>
</feature>
<dbReference type="PANTHER" id="PTHR11728">
    <property type="entry name" value="GLYCEROL-3-PHOSPHATE DEHYDROGENASE"/>
    <property type="match status" value="1"/>
</dbReference>
<evidence type="ECO:0000256" key="7">
    <source>
        <dbReference type="ARBA" id="ARBA00023209"/>
    </source>
</evidence>
<comment type="caution">
    <text evidence="18">The sequence shown here is derived from an EMBL/GenBank/DDBJ whole genome shotgun (WGS) entry which is preliminary data.</text>
</comment>
<dbReference type="GO" id="GO:0006650">
    <property type="term" value="P:glycerophospholipid metabolic process"/>
    <property type="evidence" value="ECO:0007669"/>
    <property type="project" value="UniProtKB-UniRule"/>
</dbReference>
<feature type="binding site" evidence="14">
    <location>
        <position position="258"/>
    </location>
    <ligand>
        <name>NAD(+)</name>
        <dbReference type="ChEBI" id="CHEBI:57540"/>
    </ligand>
</feature>
<comment type="caution">
    <text evidence="11">Lacks conserved residue(s) required for the propagation of feature annotation.</text>
</comment>
<evidence type="ECO:0000313" key="19">
    <source>
        <dbReference type="Proteomes" id="UP000579136"/>
    </source>
</evidence>
<keyword evidence="4 11" id="KW-0560">Oxidoreductase</keyword>
<dbReference type="NCBIfam" id="NF000940">
    <property type="entry name" value="PRK00094.1-2"/>
    <property type="match status" value="1"/>
</dbReference>
<comment type="catalytic activity">
    <reaction evidence="11">
        <text>sn-glycerol 3-phosphate + NAD(+) = dihydroxyacetone phosphate + NADH + H(+)</text>
        <dbReference type="Rhea" id="RHEA:11092"/>
        <dbReference type="ChEBI" id="CHEBI:15378"/>
        <dbReference type="ChEBI" id="CHEBI:57540"/>
        <dbReference type="ChEBI" id="CHEBI:57597"/>
        <dbReference type="ChEBI" id="CHEBI:57642"/>
        <dbReference type="ChEBI" id="CHEBI:57945"/>
        <dbReference type="EC" id="1.1.1.94"/>
    </reaction>
</comment>
<dbReference type="EMBL" id="JACHHF010000007">
    <property type="protein sequence ID" value="MBB5176375.1"/>
    <property type="molecule type" value="Genomic_DNA"/>
</dbReference>
<dbReference type="NCBIfam" id="NF000941">
    <property type="entry name" value="PRK00094.1-3"/>
    <property type="match status" value="1"/>
</dbReference>
<comment type="catalytic activity">
    <reaction evidence="10">
        <text>sn-glycerol 3-phosphate + NADP(+) = dihydroxyacetone phosphate + NADPH + H(+)</text>
        <dbReference type="Rhea" id="RHEA:11096"/>
        <dbReference type="ChEBI" id="CHEBI:15378"/>
        <dbReference type="ChEBI" id="CHEBI:57597"/>
        <dbReference type="ChEBI" id="CHEBI:57642"/>
        <dbReference type="ChEBI" id="CHEBI:57783"/>
        <dbReference type="ChEBI" id="CHEBI:58349"/>
        <dbReference type="EC" id="1.1.1.94"/>
    </reaction>
    <physiologicalReaction direction="right-to-left" evidence="10">
        <dbReference type="Rhea" id="RHEA:11098"/>
    </physiologicalReaction>
</comment>
<dbReference type="GO" id="GO:0046167">
    <property type="term" value="P:glycerol-3-phosphate biosynthetic process"/>
    <property type="evidence" value="ECO:0007669"/>
    <property type="project" value="UniProtKB-UniRule"/>
</dbReference>
<dbReference type="EC" id="1.1.1.94" evidence="11"/>
<keyword evidence="19" id="KW-1185">Reference proteome</keyword>
<feature type="binding site" evidence="11">
    <location>
        <position position="10"/>
    </location>
    <ligand>
        <name>NADPH</name>
        <dbReference type="ChEBI" id="CHEBI:57783"/>
    </ligand>
</feature>
<evidence type="ECO:0000313" key="18">
    <source>
        <dbReference type="EMBL" id="MBB5176375.1"/>
    </source>
</evidence>
<name>A0A9Q2CZX1_9STAP</name>
<feature type="binding site" evidence="11">
    <location>
        <position position="258"/>
    </location>
    <ligand>
        <name>sn-glycerol 3-phosphate</name>
        <dbReference type="ChEBI" id="CHEBI:57597"/>
    </ligand>
</feature>
<dbReference type="PANTHER" id="PTHR11728:SF1">
    <property type="entry name" value="GLYCEROL-3-PHOSPHATE DEHYDROGENASE [NAD(+)] 2, CHLOROPLASTIC"/>
    <property type="match status" value="1"/>
</dbReference>
<dbReference type="GO" id="GO:0047952">
    <property type="term" value="F:glycerol-3-phosphate dehydrogenase [NAD(P)+] activity"/>
    <property type="evidence" value="ECO:0007669"/>
    <property type="project" value="UniProtKB-UniRule"/>
</dbReference>
<dbReference type="InterPro" id="IPR011128">
    <property type="entry name" value="G3P_DH_NAD-dep_N"/>
</dbReference>
<keyword evidence="7 11" id="KW-0594">Phospholipid biosynthesis</keyword>
<feature type="binding site" evidence="11">
    <location>
        <position position="31"/>
    </location>
    <ligand>
        <name>NADPH</name>
        <dbReference type="ChEBI" id="CHEBI:57783"/>
    </ligand>
</feature>
<evidence type="ECO:0000256" key="5">
    <source>
        <dbReference type="ARBA" id="ARBA00023027"/>
    </source>
</evidence>
<keyword evidence="6 11" id="KW-0443">Lipid metabolism</keyword>
<feature type="binding site" evidence="14">
    <location>
        <begin position="7"/>
        <end position="12"/>
    </location>
    <ligand>
        <name>NAD(+)</name>
        <dbReference type="ChEBI" id="CHEBI:57540"/>
    </ligand>
</feature>
<evidence type="ECO:0000256" key="4">
    <source>
        <dbReference type="ARBA" id="ARBA00023002"/>
    </source>
</evidence>
<dbReference type="PIRSF" id="PIRSF000114">
    <property type="entry name" value="Glycerol-3-P_dh"/>
    <property type="match status" value="1"/>
</dbReference>
<feature type="binding site" evidence="11">
    <location>
        <position position="11"/>
    </location>
    <ligand>
        <name>NADPH</name>
        <dbReference type="ChEBI" id="CHEBI:57783"/>
    </ligand>
</feature>
<evidence type="ECO:0000259" key="16">
    <source>
        <dbReference type="Pfam" id="PF01210"/>
    </source>
</evidence>
<evidence type="ECO:0000256" key="12">
    <source>
        <dbReference type="PIRSR" id="PIRSR000114-1"/>
    </source>
</evidence>
<feature type="domain" description="Glycerol-3-phosphate dehydrogenase NAD-dependent N-terminal" evidence="16">
    <location>
        <begin position="3"/>
        <end position="161"/>
    </location>
</feature>
<dbReference type="SUPFAM" id="SSF48179">
    <property type="entry name" value="6-phosphogluconate dehydrogenase C-terminal domain-like"/>
    <property type="match status" value="1"/>
</dbReference>
<dbReference type="GO" id="GO:0004616">
    <property type="term" value="F:phosphogluconate dehydrogenase (decarboxylating) activity"/>
    <property type="evidence" value="ECO:0007669"/>
    <property type="project" value="UniProtKB-EC"/>
</dbReference>
<evidence type="ECO:0000259" key="17">
    <source>
        <dbReference type="Pfam" id="PF07479"/>
    </source>
</evidence>
<dbReference type="SUPFAM" id="SSF51735">
    <property type="entry name" value="NAD(P)-binding Rossmann-fold domains"/>
    <property type="match status" value="1"/>
</dbReference>
<feature type="binding site" evidence="11">
    <location>
        <position position="259"/>
    </location>
    <ligand>
        <name>sn-glycerol 3-phosphate</name>
        <dbReference type="ChEBI" id="CHEBI:57597"/>
    </ligand>
</feature>
<evidence type="ECO:0000256" key="8">
    <source>
        <dbReference type="ARBA" id="ARBA00023264"/>
    </source>
</evidence>
<evidence type="ECO:0000256" key="14">
    <source>
        <dbReference type="PIRSR" id="PIRSR000114-3"/>
    </source>
</evidence>
<evidence type="ECO:0000256" key="10">
    <source>
        <dbReference type="ARBA" id="ARBA00052716"/>
    </source>
</evidence>
<feature type="binding site" evidence="11">
    <location>
        <position position="141"/>
    </location>
    <ligand>
        <name>sn-glycerol 3-phosphate</name>
        <dbReference type="ChEBI" id="CHEBI:57597"/>
    </ligand>
</feature>
<comment type="function">
    <text evidence="11">Catalyzes the reduction of the glycolytic intermediate dihydroxyacetone phosphate (DHAP) to sn-glycerol 3-phosphate (G3P), the key precursor for phospholipid synthesis.</text>
</comment>
<dbReference type="GO" id="GO:0005975">
    <property type="term" value="P:carbohydrate metabolic process"/>
    <property type="evidence" value="ECO:0007669"/>
    <property type="project" value="InterPro"/>
</dbReference>
<feature type="domain" description="Glycerol-3-phosphate dehydrogenase NAD-dependent C-terminal" evidence="17">
    <location>
        <begin position="183"/>
        <end position="322"/>
    </location>
</feature>
<feature type="binding site" evidence="11">
    <location>
        <position position="139"/>
    </location>
    <ligand>
        <name>sn-glycerol 3-phosphate</name>
        <dbReference type="ChEBI" id="CHEBI:57597"/>
    </ligand>
</feature>
<protein>
    <recommendedName>
        <fullName evidence="11">Glycerol-3-phosphate dehydrogenase [NAD(P)+]</fullName>
        <ecNumber evidence="11">1.1.1.94</ecNumber>
    </recommendedName>
    <alternativeName>
        <fullName evidence="11">NAD(P)(+)-dependent glycerol-3-phosphate dehydrogenase</fullName>
    </alternativeName>
    <alternativeName>
        <fullName evidence="11">NAD(P)H-dependent dihydroxyacetone-phosphate reductase</fullName>
    </alternativeName>
</protein>
<dbReference type="InterPro" id="IPR036291">
    <property type="entry name" value="NAD(P)-bd_dom_sf"/>
</dbReference>
<dbReference type="InterPro" id="IPR006109">
    <property type="entry name" value="G3P_DH_NAD-dep_C"/>
</dbReference>
<dbReference type="PROSITE" id="PS00957">
    <property type="entry name" value="NAD_G3PDH"/>
    <property type="match status" value="1"/>
</dbReference>
<evidence type="ECO:0000256" key="11">
    <source>
        <dbReference type="HAMAP-Rule" id="MF_00394"/>
    </source>
</evidence>
<feature type="binding site" evidence="11">
    <location>
        <position position="108"/>
    </location>
    <ligand>
        <name>NADPH</name>
        <dbReference type="ChEBI" id="CHEBI:57783"/>
    </ligand>
</feature>
<dbReference type="Gene3D" id="1.10.1040.10">
    <property type="entry name" value="N-(1-d-carboxylethyl)-l-norvaline Dehydrogenase, domain 2"/>
    <property type="match status" value="1"/>
</dbReference>
<evidence type="ECO:0000256" key="9">
    <source>
        <dbReference type="ARBA" id="ARBA00048640"/>
    </source>
</evidence>
<feature type="binding site" evidence="11">
    <location>
        <position position="258"/>
    </location>
    <ligand>
        <name>NADPH</name>
        <dbReference type="ChEBI" id="CHEBI:57783"/>
    </ligand>
</feature>
<dbReference type="InterPro" id="IPR013328">
    <property type="entry name" value="6PGD_dom2"/>
</dbReference>
<dbReference type="FunFam" id="1.10.1040.10:FF:000001">
    <property type="entry name" value="Glycerol-3-phosphate dehydrogenase [NAD(P)+]"/>
    <property type="match status" value="1"/>
</dbReference>